<evidence type="ECO:0000313" key="6">
    <source>
        <dbReference type="Proteomes" id="UP000239002"/>
    </source>
</evidence>
<comment type="caution">
    <text evidence="5">The sequence shown here is derived from an EMBL/GenBank/DDBJ whole genome shotgun (WGS) entry which is preliminary data.</text>
</comment>
<feature type="domain" description="Glycosyltransferase 2-like" evidence="4">
    <location>
        <begin position="5"/>
        <end position="178"/>
    </location>
</feature>
<dbReference type="OrthoDB" id="9771846at2"/>
<keyword evidence="2" id="KW-0328">Glycosyltransferase</keyword>
<organism evidence="5 6">
    <name type="scientific">Nonlabens xylanidelens</name>
    <dbReference type="NCBI Taxonomy" id="191564"/>
    <lineage>
        <taxon>Bacteria</taxon>
        <taxon>Pseudomonadati</taxon>
        <taxon>Bacteroidota</taxon>
        <taxon>Flavobacteriia</taxon>
        <taxon>Flavobacteriales</taxon>
        <taxon>Flavobacteriaceae</taxon>
        <taxon>Nonlabens</taxon>
    </lineage>
</organism>
<evidence type="ECO:0000256" key="3">
    <source>
        <dbReference type="ARBA" id="ARBA00022679"/>
    </source>
</evidence>
<evidence type="ECO:0000256" key="1">
    <source>
        <dbReference type="ARBA" id="ARBA00006739"/>
    </source>
</evidence>
<gene>
    <name evidence="5" type="ORF">LY01_02583</name>
</gene>
<evidence type="ECO:0000259" key="4">
    <source>
        <dbReference type="Pfam" id="PF00535"/>
    </source>
</evidence>
<dbReference type="CDD" id="cd04186">
    <property type="entry name" value="GT_2_like_c"/>
    <property type="match status" value="1"/>
</dbReference>
<dbReference type="RefSeq" id="WP_104516250.1">
    <property type="nucleotide sequence ID" value="NZ_MQVW01000012.1"/>
</dbReference>
<dbReference type="PANTHER" id="PTHR43179:SF12">
    <property type="entry name" value="GALACTOFURANOSYLTRANSFERASE GLFT2"/>
    <property type="match status" value="1"/>
</dbReference>
<dbReference type="InterPro" id="IPR029044">
    <property type="entry name" value="Nucleotide-diphossugar_trans"/>
</dbReference>
<dbReference type="AlphaFoldDB" id="A0A2S6IGF8"/>
<dbReference type="EMBL" id="PTJE01000007">
    <property type="protein sequence ID" value="PPK93298.1"/>
    <property type="molecule type" value="Genomic_DNA"/>
</dbReference>
<reference evidence="5 6" key="1">
    <citation type="submission" date="2018-02" db="EMBL/GenBank/DDBJ databases">
        <title>Genomic Encyclopedia of Archaeal and Bacterial Type Strains, Phase II (KMG-II): from individual species to whole genera.</title>
        <authorList>
            <person name="Goeker M."/>
        </authorList>
    </citation>
    <scope>NUCLEOTIDE SEQUENCE [LARGE SCALE GENOMIC DNA]</scope>
    <source>
        <strain evidence="5 6">DSM 16809</strain>
    </source>
</reference>
<name>A0A2S6IGF8_9FLAO</name>
<dbReference type="Gene3D" id="3.90.550.10">
    <property type="entry name" value="Spore Coat Polysaccharide Biosynthesis Protein SpsA, Chain A"/>
    <property type="match status" value="1"/>
</dbReference>
<keyword evidence="3" id="KW-0808">Transferase</keyword>
<proteinExistence type="inferred from homology"/>
<dbReference type="PANTHER" id="PTHR43179">
    <property type="entry name" value="RHAMNOSYLTRANSFERASE WBBL"/>
    <property type="match status" value="1"/>
</dbReference>
<dbReference type="GO" id="GO:0016757">
    <property type="term" value="F:glycosyltransferase activity"/>
    <property type="evidence" value="ECO:0007669"/>
    <property type="project" value="UniProtKB-KW"/>
</dbReference>
<dbReference type="Proteomes" id="UP000239002">
    <property type="component" value="Unassembled WGS sequence"/>
</dbReference>
<comment type="similarity">
    <text evidence="1">Belongs to the glycosyltransferase 2 family.</text>
</comment>
<accession>A0A2S6IGF8</accession>
<keyword evidence="6" id="KW-1185">Reference proteome</keyword>
<evidence type="ECO:0000256" key="2">
    <source>
        <dbReference type="ARBA" id="ARBA00022676"/>
    </source>
</evidence>
<dbReference type="SUPFAM" id="SSF53448">
    <property type="entry name" value="Nucleotide-diphospho-sugar transferases"/>
    <property type="match status" value="1"/>
</dbReference>
<sequence length="336" mass="38487">MKIAIVILNWNGVDLLKTYLPSVVEHSKDHVIYLADNASTDNSIPWTTATYPEVKIIAMDKNRGYAGGYNVALKSVQEEVVCLLNSDVAVTAGWCDVIANRFQTDSSLAACQPKILDDKRKDYFEYAGAAGGFLDRYAYPYCRGRIFDTIEKDLGQYNDAINLHWASGACLFLRVSSYNEVHGLDEDYFAHQEEIDLCWRLRHAGYTISYQPDSVVYHLGGGTLATINPRKTFYNFRNSLYNIIKNDRSSFWIGTLFIRMVLDGIAAFKFLIEFKLAHFMAVLKAHFYFYLKLIPLFRKRKSVKRLIKNNSAQNAQLSIVYQYFVKGNKQYSNNLK</sequence>
<dbReference type="InterPro" id="IPR001173">
    <property type="entry name" value="Glyco_trans_2-like"/>
</dbReference>
<protein>
    <recommendedName>
        <fullName evidence="4">Glycosyltransferase 2-like domain-containing protein</fullName>
    </recommendedName>
</protein>
<evidence type="ECO:0000313" key="5">
    <source>
        <dbReference type="EMBL" id="PPK93298.1"/>
    </source>
</evidence>
<dbReference type="Pfam" id="PF00535">
    <property type="entry name" value="Glycos_transf_2"/>
    <property type="match status" value="1"/>
</dbReference>